<gene>
    <name evidence="2" type="ORF">GCM10010987_56240</name>
    <name evidence="3" type="ORF">XH86_30095</name>
</gene>
<evidence type="ECO:0000313" key="3">
    <source>
        <dbReference type="EMBL" id="QOZ62522.1"/>
    </source>
</evidence>
<dbReference type="AlphaFoldDB" id="A0A410VCU9"/>
<dbReference type="Proteomes" id="UP000593880">
    <property type="component" value="Chromosome"/>
</dbReference>
<accession>A0A410VCU9</accession>
<sequence length="146" mass="15398">MNYLTPLFVLAAGFSLALQQVLNASLGSALQSARWSALVSYCGGTIALLLLLVTVREPIPDAALAGRAHWMAWTGGVFGATFIATSIYMVPRLGVTTVATLIIVGQLLSSLAFDQFGFFGLPRQPITMLRGIGVLCLITGVTLVRG</sequence>
<keyword evidence="4" id="KW-1185">Reference proteome</keyword>
<dbReference type="PANTHER" id="PTHR34821:SF2">
    <property type="entry name" value="INNER MEMBRANE PROTEIN YDCZ"/>
    <property type="match status" value="1"/>
</dbReference>
<reference evidence="2" key="3">
    <citation type="submission" date="2022-12" db="EMBL/GenBank/DDBJ databases">
        <authorList>
            <person name="Sun Q."/>
            <person name="Zhou Y."/>
        </authorList>
    </citation>
    <scope>NUCLEOTIDE SEQUENCE</scope>
    <source>
        <strain evidence="2">CGMCC 1.15034</strain>
    </source>
</reference>
<feature type="transmembrane region" description="Helical" evidence="1">
    <location>
        <begin position="67"/>
        <end position="89"/>
    </location>
</feature>
<dbReference type="EMBL" id="BMHC01000015">
    <property type="protein sequence ID" value="GGI29792.1"/>
    <property type="molecule type" value="Genomic_DNA"/>
</dbReference>
<dbReference type="GO" id="GO:0005886">
    <property type="term" value="C:plasma membrane"/>
    <property type="evidence" value="ECO:0007669"/>
    <property type="project" value="TreeGrafter"/>
</dbReference>
<dbReference type="EMBL" id="CP030057">
    <property type="protein sequence ID" value="QOZ62522.1"/>
    <property type="molecule type" value="Genomic_DNA"/>
</dbReference>
<evidence type="ECO:0000256" key="1">
    <source>
        <dbReference type="SAM" id="Phobius"/>
    </source>
</evidence>
<dbReference type="InterPro" id="IPR006750">
    <property type="entry name" value="YdcZ"/>
</dbReference>
<evidence type="ECO:0000313" key="5">
    <source>
        <dbReference type="Proteomes" id="UP000625079"/>
    </source>
</evidence>
<organism evidence="2 5">
    <name type="scientific">Bradyrhizobium guangdongense</name>
    <dbReference type="NCBI Taxonomy" id="1325090"/>
    <lineage>
        <taxon>Bacteria</taxon>
        <taxon>Pseudomonadati</taxon>
        <taxon>Pseudomonadota</taxon>
        <taxon>Alphaproteobacteria</taxon>
        <taxon>Hyphomicrobiales</taxon>
        <taxon>Nitrobacteraceae</taxon>
        <taxon>Bradyrhizobium</taxon>
    </lineage>
</organism>
<reference evidence="3 4" key="2">
    <citation type="submission" date="2018-06" db="EMBL/GenBank/DDBJ databases">
        <title>Comparative genomics of rhizobia nodulating Arachis hypogaea in China.</title>
        <authorList>
            <person name="Li Y."/>
        </authorList>
    </citation>
    <scope>NUCLEOTIDE SEQUENCE [LARGE SCALE GENOMIC DNA]</scope>
    <source>
        <strain evidence="3 4">CCBAU 51658</strain>
    </source>
</reference>
<reference evidence="2" key="1">
    <citation type="journal article" date="2014" name="Int. J. Syst. Evol. Microbiol.">
        <title>Complete genome sequence of Corynebacterium casei LMG S-19264T (=DSM 44701T), isolated from a smear-ripened cheese.</title>
        <authorList>
            <consortium name="US DOE Joint Genome Institute (JGI-PGF)"/>
            <person name="Walter F."/>
            <person name="Albersmeier A."/>
            <person name="Kalinowski J."/>
            <person name="Ruckert C."/>
        </authorList>
    </citation>
    <scope>NUCLEOTIDE SEQUENCE</scope>
    <source>
        <strain evidence="2">CGMCC 1.15034</strain>
    </source>
</reference>
<protein>
    <submittedName>
        <fullName evidence="3">EamA-like transporter family protein</fullName>
    </submittedName>
    <submittedName>
        <fullName evidence="2">Membrane protein</fullName>
    </submittedName>
</protein>
<feature type="transmembrane region" description="Helical" evidence="1">
    <location>
        <begin position="95"/>
        <end position="113"/>
    </location>
</feature>
<dbReference type="RefSeq" id="WP_128968104.1">
    <property type="nucleotide sequence ID" value="NZ_BMHC01000015.1"/>
</dbReference>
<proteinExistence type="predicted"/>
<keyword evidence="1" id="KW-0472">Membrane</keyword>
<keyword evidence="1" id="KW-1133">Transmembrane helix</keyword>
<dbReference type="Proteomes" id="UP000625079">
    <property type="component" value="Unassembled WGS sequence"/>
</dbReference>
<name>A0A410VCU9_9BRAD</name>
<evidence type="ECO:0000313" key="2">
    <source>
        <dbReference type="EMBL" id="GGI29792.1"/>
    </source>
</evidence>
<feature type="transmembrane region" description="Helical" evidence="1">
    <location>
        <begin position="33"/>
        <end position="55"/>
    </location>
</feature>
<dbReference type="Pfam" id="PF04657">
    <property type="entry name" value="DMT_YdcZ"/>
    <property type="match status" value="1"/>
</dbReference>
<feature type="transmembrane region" description="Helical" evidence="1">
    <location>
        <begin position="125"/>
        <end position="144"/>
    </location>
</feature>
<keyword evidence="1" id="KW-0812">Transmembrane</keyword>
<dbReference type="PANTHER" id="PTHR34821">
    <property type="entry name" value="INNER MEMBRANE PROTEIN YDCZ"/>
    <property type="match status" value="1"/>
</dbReference>
<dbReference type="OrthoDB" id="370053at2"/>
<evidence type="ECO:0000313" key="4">
    <source>
        <dbReference type="Proteomes" id="UP000593880"/>
    </source>
</evidence>